<evidence type="ECO:0000256" key="4">
    <source>
        <dbReference type="ARBA" id="ARBA00022840"/>
    </source>
</evidence>
<evidence type="ECO:0000313" key="10">
    <source>
        <dbReference type="Proteomes" id="UP000712045"/>
    </source>
</evidence>
<keyword evidence="3" id="KW-0547">Nucleotide-binding</keyword>
<evidence type="ECO:0000313" key="9">
    <source>
        <dbReference type="EMBL" id="MBM7054405.1"/>
    </source>
</evidence>
<evidence type="ECO:0000256" key="6">
    <source>
        <dbReference type="ARBA" id="ARBA00048178"/>
    </source>
</evidence>
<comment type="catalytic activity">
    <reaction evidence="6">
        <text>UDP-N-acetyl-alpha-D-glucosamine + ATP = UDP-N-acetyl-alpha-D-glucosamine 3'-phosphate + ADP + H(+)</text>
        <dbReference type="Rhea" id="RHEA:32671"/>
        <dbReference type="ChEBI" id="CHEBI:15378"/>
        <dbReference type="ChEBI" id="CHEBI:30616"/>
        <dbReference type="ChEBI" id="CHEBI:57705"/>
        <dbReference type="ChEBI" id="CHEBI:64353"/>
        <dbReference type="ChEBI" id="CHEBI:456216"/>
        <dbReference type="EC" id="2.7.1.176"/>
    </reaction>
</comment>
<evidence type="ECO:0000256" key="3">
    <source>
        <dbReference type="ARBA" id="ARBA00022741"/>
    </source>
</evidence>
<sequence length="345" mass="38182">MSQDDAARYQLPAEENRRIFVMDIVRDLLTGPIPQDPATAVFLLGQPGAGKTRVAQLIAEQLDARGGFADIDSDHYKPYHPQYARLMAEDDRLMTLYTGQDGRAWMKQAQQFVRGEDPLSGGRKLNALVQEIAMDPQFLAETMRSYRNVGTRIEGFVLAVSQAQSDQGVLNRYHEQLVDRGQGRLTVPEKAQASFTGIPVACEVIVREGLLDVGGVFRRGDSDPRFAADAAELARDPLALRQSVERERNRPWTPEESRDFLAVQHKLREGLPADFGPQLDRIDRLAAPLLAALGPSTPRISSAAARSRSTTTPRKPATPGKGPSPERTPPHHRPEGPEQRQGRTK</sequence>
<feature type="region of interest" description="Disordered" evidence="7">
    <location>
        <begin position="297"/>
        <end position="345"/>
    </location>
</feature>
<keyword evidence="10" id="KW-1185">Reference proteome</keyword>
<proteinExistence type="inferred from homology"/>
<evidence type="ECO:0000256" key="7">
    <source>
        <dbReference type="SAM" id="MobiDB-lite"/>
    </source>
</evidence>
<comment type="similarity">
    <text evidence="1">Belongs to the zeta toxin family.</text>
</comment>
<evidence type="ECO:0000259" key="8">
    <source>
        <dbReference type="Pfam" id="PF06414"/>
    </source>
</evidence>
<dbReference type="RefSeq" id="WP_205082568.1">
    <property type="nucleotide sequence ID" value="NZ_JAFEUF010000040.1"/>
</dbReference>
<keyword evidence="4" id="KW-0067">ATP-binding</keyword>
<dbReference type="EC" id="2.7.1.176" evidence="2"/>
<comment type="caution">
    <text evidence="9">The sequence shown here is derived from an EMBL/GenBank/DDBJ whole genome shotgun (WGS) entry which is preliminary data.</text>
</comment>
<name>A0ABS2HUQ6_9ACTN</name>
<dbReference type="SUPFAM" id="SSF52540">
    <property type="entry name" value="P-loop containing nucleoside triphosphate hydrolases"/>
    <property type="match status" value="1"/>
</dbReference>
<reference evidence="9 10" key="1">
    <citation type="submission" date="2021-02" db="EMBL/GenBank/DDBJ databases">
        <title>Genome Streptomyces sp. RHZ10.</title>
        <authorList>
            <person name="Besaury L."/>
        </authorList>
    </citation>
    <scope>NUCLEOTIDE SEQUENCE [LARGE SCALE GENOMIC DNA]</scope>
    <source>
        <strain evidence="9 10">RHZ10</strain>
    </source>
</reference>
<evidence type="ECO:0000256" key="5">
    <source>
        <dbReference type="ARBA" id="ARBA00032897"/>
    </source>
</evidence>
<protein>
    <recommendedName>
        <fullName evidence="5">UDP-N-acetylglucosamine kinase</fullName>
        <ecNumber evidence="2">2.7.1.176</ecNumber>
    </recommendedName>
    <alternativeName>
        <fullName evidence="5">UDP-N-acetylglucosamine kinase</fullName>
    </alternativeName>
</protein>
<organism evidence="9 10">
    <name type="scientific">Streptomyces durocortorensis</name>
    <dbReference type="NCBI Taxonomy" id="2811104"/>
    <lineage>
        <taxon>Bacteria</taxon>
        <taxon>Bacillati</taxon>
        <taxon>Actinomycetota</taxon>
        <taxon>Actinomycetes</taxon>
        <taxon>Kitasatosporales</taxon>
        <taxon>Streptomycetaceae</taxon>
        <taxon>Streptomyces</taxon>
    </lineage>
</organism>
<dbReference type="Pfam" id="PF06414">
    <property type="entry name" value="Zeta_toxin"/>
    <property type="match status" value="1"/>
</dbReference>
<dbReference type="InterPro" id="IPR027417">
    <property type="entry name" value="P-loop_NTPase"/>
</dbReference>
<dbReference type="Gene3D" id="3.40.50.300">
    <property type="entry name" value="P-loop containing nucleotide triphosphate hydrolases"/>
    <property type="match status" value="1"/>
</dbReference>
<feature type="compositionally biased region" description="Basic and acidic residues" evidence="7">
    <location>
        <begin position="328"/>
        <end position="345"/>
    </location>
</feature>
<dbReference type="EMBL" id="JAFEUF010000040">
    <property type="protein sequence ID" value="MBM7054405.1"/>
    <property type="molecule type" value="Genomic_DNA"/>
</dbReference>
<accession>A0ABS2HUQ6</accession>
<feature type="compositionally biased region" description="Low complexity" evidence="7">
    <location>
        <begin position="297"/>
        <end position="319"/>
    </location>
</feature>
<evidence type="ECO:0000256" key="1">
    <source>
        <dbReference type="ARBA" id="ARBA00009104"/>
    </source>
</evidence>
<gene>
    <name evidence="9" type="ORF">JS521_11145</name>
</gene>
<dbReference type="InterPro" id="IPR010488">
    <property type="entry name" value="Zeta_toxin_domain"/>
</dbReference>
<feature type="domain" description="Zeta toxin" evidence="8">
    <location>
        <begin position="39"/>
        <end position="221"/>
    </location>
</feature>
<dbReference type="Proteomes" id="UP000712045">
    <property type="component" value="Unassembled WGS sequence"/>
</dbReference>
<evidence type="ECO:0000256" key="2">
    <source>
        <dbReference type="ARBA" id="ARBA00011963"/>
    </source>
</evidence>